<evidence type="ECO:0000259" key="1">
    <source>
        <dbReference type="PROSITE" id="PS50181"/>
    </source>
</evidence>
<dbReference type="Pfam" id="PF12937">
    <property type="entry name" value="F-box-like"/>
    <property type="match status" value="1"/>
</dbReference>
<reference evidence="2" key="1">
    <citation type="submission" date="2021-01" db="EMBL/GenBank/DDBJ databases">
        <authorList>
            <person name="Corre E."/>
            <person name="Pelletier E."/>
            <person name="Niang G."/>
            <person name="Scheremetjew M."/>
            <person name="Finn R."/>
            <person name="Kale V."/>
            <person name="Holt S."/>
            <person name="Cochrane G."/>
            <person name="Meng A."/>
            <person name="Brown T."/>
            <person name="Cohen L."/>
        </authorList>
    </citation>
    <scope>NUCLEOTIDE SEQUENCE</scope>
    <source>
        <strain evidence="2">DIVA3 518/3/11/1/6</strain>
    </source>
</reference>
<gene>
    <name evidence="2" type="ORF">VSP0166_LOCUS3247</name>
</gene>
<feature type="domain" description="F-box" evidence="1">
    <location>
        <begin position="1"/>
        <end position="46"/>
    </location>
</feature>
<organism evidence="2">
    <name type="scientific">Vannella robusta</name>
    <dbReference type="NCBI Taxonomy" id="1487602"/>
    <lineage>
        <taxon>Eukaryota</taxon>
        <taxon>Amoebozoa</taxon>
        <taxon>Discosea</taxon>
        <taxon>Flabellinia</taxon>
        <taxon>Vannellidae</taxon>
        <taxon>Vannella</taxon>
    </lineage>
</organism>
<proteinExistence type="predicted"/>
<dbReference type="EMBL" id="HBKP01004515">
    <property type="protein sequence ID" value="CAE2205906.1"/>
    <property type="molecule type" value="Transcribed_RNA"/>
</dbReference>
<dbReference type="SUPFAM" id="SSF81383">
    <property type="entry name" value="F-box domain"/>
    <property type="match status" value="1"/>
</dbReference>
<dbReference type="Gene3D" id="1.20.1280.50">
    <property type="match status" value="1"/>
</dbReference>
<evidence type="ECO:0000313" key="2">
    <source>
        <dbReference type="EMBL" id="CAE2205906.1"/>
    </source>
</evidence>
<dbReference type="InterPro" id="IPR001810">
    <property type="entry name" value="F-box_dom"/>
</dbReference>
<name>A0A7S4M7U1_9EUKA</name>
<accession>A0A7S4M7U1</accession>
<dbReference type="AlphaFoldDB" id="A0A7S4M7U1"/>
<sequence length="235" mass="28435">MSATKLPDELWMMIMSYLEDRDVASLSQSSKFFWNLTSDQTLWLERFLLQYGKRRLRKYEDSLHIQTLSWKHRTLVEMLRRKLNVLHSRIYKKDVDFGKVRWMKRNIDVCETHIRYSLPDPLRGIYVSQKLKNTQLTRTIKYKRIVKIKETAPTEYSGMILYTFNVYEEPKRLRILPLMVHSFGVTNEQDAQEWRKIIQQHYLAANCWHHLRKQNPMLPKSAHTHSKYLHRSHTD</sequence>
<protein>
    <recommendedName>
        <fullName evidence="1">F-box domain-containing protein</fullName>
    </recommendedName>
</protein>
<dbReference type="InterPro" id="IPR036047">
    <property type="entry name" value="F-box-like_dom_sf"/>
</dbReference>
<dbReference type="PROSITE" id="PS50181">
    <property type="entry name" value="FBOX"/>
    <property type="match status" value="1"/>
</dbReference>